<dbReference type="GO" id="GO:0005509">
    <property type="term" value="F:calcium ion binding"/>
    <property type="evidence" value="ECO:0007669"/>
    <property type="project" value="InterPro"/>
</dbReference>
<dbReference type="AlphaFoldDB" id="A0A146JZ59"/>
<keyword evidence="1" id="KW-0175">Coiled coil</keyword>
<organism evidence="3">
    <name type="scientific">Trepomonas sp. PC1</name>
    <dbReference type="NCBI Taxonomy" id="1076344"/>
    <lineage>
        <taxon>Eukaryota</taxon>
        <taxon>Metamonada</taxon>
        <taxon>Diplomonadida</taxon>
        <taxon>Hexamitidae</taxon>
        <taxon>Hexamitinae</taxon>
        <taxon>Trepomonas</taxon>
    </lineage>
</organism>
<dbReference type="EMBL" id="GDID01006616">
    <property type="protein sequence ID" value="JAP89990.1"/>
    <property type="molecule type" value="Transcribed_RNA"/>
</dbReference>
<dbReference type="SUPFAM" id="SSF47473">
    <property type="entry name" value="EF-hand"/>
    <property type="match status" value="1"/>
</dbReference>
<gene>
    <name evidence="3" type="ORF">TPC1_30515</name>
</gene>
<dbReference type="Gene3D" id="1.10.238.10">
    <property type="entry name" value="EF-hand"/>
    <property type="match status" value="1"/>
</dbReference>
<proteinExistence type="predicted"/>
<protein>
    <recommendedName>
        <fullName evidence="2">EF-hand domain-containing protein</fullName>
    </recommendedName>
</protein>
<dbReference type="InterPro" id="IPR002048">
    <property type="entry name" value="EF_hand_dom"/>
</dbReference>
<dbReference type="PROSITE" id="PS50222">
    <property type="entry name" value="EF_HAND_2"/>
    <property type="match status" value="2"/>
</dbReference>
<accession>A0A146JZ59</accession>
<name>A0A146JZ59_9EUKA</name>
<feature type="domain" description="EF-hand" evidence="2">
    <location>
        <begin position="507"/>
        <end position="542"/>
    </location>
</feature>
<feature type="domain" description="EF-hand" evidence="2">
    <location>
        <begin position="553"/>
        <end position="574"/>
    </location>
</feature>
<feature type="non-terminal residue" evidence="3">
    <location>
        <position position="1"/>
    </location>
</feature>
<sequence length="575" mass="67431">LRKFYMDSILTYLLTLVKKAKFIIFSQTGETSARQNKVGTISSFVCTIPSIYKQDEYPQENVVAGTCYNFESANRNVNIYSSQPQGNLRKHLCILFSQEQNAFIAVGFQETGLQPDYYETMQVILTEFQSRGGFRIKKPVLSLQFDQNDLKNQEALLYGMKIPFIQRVSFCQKQQLICVCFADPNGQDFEFFIQKLAAIQKRSEFVYFSLVVRNLVVRKTKKSDGISEAQQLLRQLVQRAKFAGEVNVIADYPGLLDEALSQVPFCYQLFYPDGKRGYEELGCVIENLEGDIKDLVQRNEERLRDEFKKTKIRYLREMKYDQLQQEEQEKLVNEVEKVNRQRIQARRKYYSILEKTELDSNLLIVDSKVLFAGMELNLIRINYERKEDQSIVLAVTDLDQLPEYVDKLKKLTDKYYIILLIKNCWQFNFRKLAMQYGLNQFNILADEFNIYDKIIKVAEKPHCLVKIRQGEIQKVVSNVEDVEDNEDEIKQFQEQYQAQHLKQMYEQAANKWQQFFQNLDENNDGVLHNEEIRSIAEQQNLDQGNLLLELAVKDANGTLDQDEFVDFMQMLEMQI</sequence>
<evidence type="ECO:0000313" key="3">
    <source>
        <dbReference type="EMBL" id="JAP89990.1"/>
    </source>
</evidence>
<evidence type="ECO:0000259" key="2">
    <source>
        <dbReference type="PROSITE" id="PS50222"/>
    </source>
</evidence>
<feature type="coiled-coil region" evidence="1">
    <location>
        <begin position="278"/>
        <end position="348"/>
    </location>
</feature>
<dbReference type="InterPro" id="IPR011992">
    <property type="entry name" value="EF-hand-dom_pair"/>
</dbReference>
<evidence type="ECO:0000256" key="1">
    <source>
        <dbReference type="SAM" id="Coils"/>
    </source>
</evidence>
<reference evidence="3" key="1">
    <citation type="submission" date="2015-07" db="EMBL/GenBank/DDBJ databases">
        <title>Adaptation to a free-living lifestyle via gene acquisitions in the diplomonad Trepomonas sp. PC1.</title>
        <authorList>
            <person name="Xu F."/>
            <person name="Jerlstrom-Hultqvist J."/>
            <person name="Kolisko M."/>
            <person name="Simpson A.G.B."/>
            <person name="Roger A.J."/>
            <person name="Svard S.G."/>
            <person name="Andersson J.O."/>
        </authorList>
    </citation>
    <scope>NUCLEOTIDE SEQUENCE</scope>
    <source>
        <strain evidence="3">PC1</strain>
    </source>
</reference>